<dbReference type="GO" id="GO:0008237">
    <property type="term" value="F:metallopeptidase activity"/>
    <property type="evidence" value="ECO:0007669"/>
    <property type="project" value="UniProtKB-KW"/>
</dbReference>
<keyword evidence="2" id="KW-1185">Reference proteome</keyword>
<dbReference type="GeneID" id="90448263"/>
<sequence length="364" mass="41886">MRGALAVLLVFVMLGSLASSAIATNTNANEKLKLPEELTKEELMQLYRKYNITENDIKFAKGELPHYLEGTILYGKVVTMGKVIKEGNKITVQNWIDPKFYRWSIDNGYRVVNATDYFEIEEKARKEYIRKYGIDPMNPKVDIVNGVPLPKEYVAELIKSGKLDMKLSGAGQLASSSPEGPYAKYGKLYLWIYGATDDGHKPLQPYLIETLGAYFRFRQFGPSDLYYYHISDYWDASDVSPYDNSSKLLDDLKQDTDWVRYYHNDGDPVNDIVIGWVKYADHNGMAYRNGSFSVAATQAAGEDWPHDSIAQHEIPHNFNAPDRGTWWWEHPECIMNYGWAYLGTDKWDTEDWWIVYGNINGLWE</sequence>
<evidence type="ECO:0000313" key="2">
    <source>
        <dbReference type="Proteomes" id="UP001492541"/>
    </source>
</evidence>
<reference evidence="1 2" key="1">
    <citation type="submission" date="2021-11" db="EMBL/GenBank/DDBJ databases">
        <title>Whole genome of Geoglobus acetivorans.</title>
        <authorList>
            <person name="Liu D."/>
        </authorList>
    </citation>
    <scope>NUCLEOTIDE SEQUENCE [LARGE SCALE GENOMIC DNA]</scope>
    <source>
        <strain evidence="1 2">SBH6</strain>
    </source>
</reference>
<gene>
    <name evidence="1" type="ORF">LPQ35_01225</name>
</gene>
<organism evidence="1 2">
    <name type="scientific">Geoglobus acetivorans</name>
    <dbReference type="NCBI Taxonomy" id="565033"/>
    <lineage>
        <taxon>Archaea</taxon>
        <taxon>Methanobacteriati</taxon>
        <taxon>Methanobacteriota</taxon>
        <taxon>Archaeoglobi</taxon>
        <taxon>Archaeoglobales</taxon>
        <taxon>Archaeoglobaceae</taxon>
        <taxon>Geoglobus</taxon>
    </lineage>
</organism>
<keyword evidence="1" id="KW-0645">Protease</keyword>
<keyword evidence="1" id="KW-0482">Metalloprotease</keyword>
<keyword evidence="1" id="KW-0378">Hydrolase</keyword>
<dbReference type="EMBL" id="CP087714">
    <property type="protein sequence ID" value="XAT64016.1"/>
    <property type="molecule type" value="Genomic_DNA"/>
</dbReference>
<accession>A0ABZ3H5U0</accession>
<protein>
    <submittedName>
        <fullName evidence="1">Zinc-dependent metalloprotease</fullName>
    </submittedName>
</protein>
<proteinExistence type="predicted"/>
<evidence type="ECO:0000313" key="1">
    <source>
        <dbReference type="EMBL" id="XAT64016.1"/>
    </source>
</evidence>
<dbReference type="RefSeq" id="WP_193806587.1">
    <property type="nucleotide sequence ID" value="NZ_CP087714.1"/>
</dbReference>
<name>A0ABZ3H5U0_GEOAI</name>
<dbReference type="Proteomes" id="UP001492541">
    <property type="component" value="Chromosome"/>
</dbReference>